<evidence type="ECO:0000256" key="6">
    <source>
        <dbReference type="ARBA" id="ARBA00023242"/>
    </source>
</evidence>
<dbReference type="GO" id="GO:0006281">
    <property type="term" value="P:DNA repair"/>
    <property type="evidence" value="ECO:0007669"/>
    <property type="project" value="InterPro"/>
</dbReference>
<keyword evidence="7" id="KW-0131">Cell cycle</keyword>
<comment type="subcellular location">
    <subcellularLocation>
        <location evidence="1">Nucleus</location>
    </subcellularLocation>
</comment>
<gene>
    <name evidence="10" type="ORF">FOL47_000116</name>
</gene>
<evidence type="ECO:0000256" key="5">
    <source>
        <dbReference type="ARBA" id="ARBA00022840"/>
    </source>
</evidence>
<protein>
    <recommendedName>
        <fullName evidence="9">AAA+ ATPase domain-containing protein</fullName>
    </recommendedName>
</protein>
<reference evidence="10 11" key="1">
    <citation type="submission" date="2020-04" db="EMBL/GenBank/DDBJ databases">
        <title>Perkinsus chesapeaki whole genome sequence.</title>
        <authorList>
            <person name="Bogema D.R."/>
        </authorList>
    </citation>
    <scope>NUCLEOTIDE SEQUENCE [LARGE SCALE GENOMIC DNA]</scope>
    <source>
        <strain evidence="10">ATCC PRA-425</strain>
    </source>
</reference>
<dbReference type="Pfam" id="PF00004">
    <property type="entry name" value="AAA"/>
    <property type="match status" value="1"/>
</dbReference>
<dbReference type="GO" id="GO:0033314">
    <property type="term" value="P:mitotic DNA replication checkpoint signaling"/>
    <property type="evidence" value="ECO:0007669"/>
    <property type="project" value="TreeGrafter"/>
</dbReference>
<dbReference type="GO" id="GO:0003682">
    <property type="term" value="F:chromatin binding"/>
    <property type="evidence" value="ECO:0007669"/>
    <property type="project" value="TreeGrafter"/>
</dbReference>
<dbReference type="EMBL" id="JAAPAO010000010">
    <property type="protein sequence ID" value="KAF4677656.1"/>
    <property type="molecule type" value="Genomic_DNA"/>
</dbReference>
<keyword evidence="6" id="KW-0539">Nucleus</keyword>
<name>A0A7J6N1Q6_PERCH</name>
<evidence type="ECO:0000256" key="3">
    <source>
        <dbReference type="ARBA" id="ARBA00022741"/>
    </source>
</evidence>
<dbReference type="InterPro" id="IPR027417">
    <property type="entry name" value="P-loop_NTPase"/>
</dbReference>
<dbReference type="InterPro" id="IPR003959">
    <property type="entry name" value="ATPase_AAA_core"/>
</dbReference>
<proteinExistence type="inferred from homology"/>
<accession>A0A7J6N1Q6</accession>
<dbReference type="InterPro" id="IPR003593">
    <property type="entry name" value="AAA+_ATPase"/>
</dbReference>
<dbReference type="SMART" id="SM00382">
    <property type="entry name" value="AAA"/>
    <property type="match status" value="1"/>
</dbReference>
<dbReference type="OrthoDB" id="448785at2759"/>
<dbReference type="GO" id="GO:0016887">
    <property type="term" value="F:ATP hydrolysis activity"/>
    <property type="evidence" value="ECO:0007669"/>
    <property type="project" value="InterPro"/>
</dbReference>
<comment type="caution">
    <text evidence="10">The sequence shown here is derived from an EMBL/GenBank/DDBJ whole genome shotgun (WGS) entry which is preliminary data.</text>
</comment>
<dbReference type="SUPFAM" id="SSF52540">
    <property type="entry name" value="P-loop containing nucleoside triphosphate hydrolases"/>
    <property type="match status" value="1"/>
</dbReference>
<keyword evidence="5" id="KW-0067">ATP-binding</keyword>
<dbReference type="Gene3D" id="3.40.50.300">
    <property type="entry name" value="P-loop containing nucleotide triphosphate hydrolases"/>
    <property type="match status" value="1"/>
</dbReference>
<evidence type="ECO:0000313" key="11">
    <source>
        <dbReference type="Proteomes" id="UP000591131"/>
    </source>
</evidence>
<dbReference type="PANTHER" id="PTHR12172">
    <property type="entry name" value="CELL CYCLE CHECKPOINT PROTEIN RAD17"/>
    <property type="match status" value="1"/>
</dbReference>
<dbReference type="PANTHER" id="PTHR12172:SF0">
    <property type="entry name" value="CELL CYCLE CHECKPOINT PROTEIN RAD17"/>
    <property type="match status" value="1"/>
</dbReference>
<dbReference type="GO" id="GO:0000077">
    <property type="term" value="P:DNA damage checkpoint signaling"/>
    <property type="evidence" value="ECO:0007669"/>
    <property type="project" value="TreeGrafter"/>
</dbReference>
<evidence type="ECO:0000256" key="8">
    <source>
        <dbReference type="SAM" id="MobiDB-lite"/>
    </source>
</evidence>
<evidence type="ECO:0000313" key="10">
    <source>
        <dbReference type="EMBL" id="KAF4677656.1"/>
    </source>
</evidence>
<organism evidence="10 11">
    <name type="scientific">Perkinsus chesapeaki</name>
    <name type="common">Clam parasite</name>
    <name type="synonym">Perkinsus andrewsi</name>
    <dbReference type="NCBI Taxonomy" id="330153"/>
    <lineage>
        <taxon>Eukaryota</taxon>
        <taxon>Sar</taxon>
        <taxon>Alveolata</taxon>
        <taxon>Perkinsozoa</taxon>
        <taxon>Perkinsea</taxon>
        <taxon>Perkinsida</taxon>
        <taxon>Perkinsidae</taxon>
        <taxon>Perkinsus</taxon>
    </lineage>
</organism>
<feature type="compositionally biased region" description="Low complexity" evidence="8">
    <location>
        <begin position="20"/>
        <end position="31"/>
    </location>
</feature>
<evidence type="ECO:0000259" key="9">
    <source>
        <dbReference type="SMART" id="SM00382"/>
    </source>
</evidence>
<feature type="region of interest" description="Disordered" evidence="8">
    <location>
        <begin position="1"/>
        <end position="74"/>
    </location>
</feature>
<dbReference type="InterPro" id="IPR004582">
    <property type="entry name" value="Checkpoint_prot_Rad17_Rad24"/>
</dbReference>
<feature type="domain" description="AAA+ ATPase" evidence="9">
    <location>
        <begin position="144"/>
        <end position="316"/>
    </location>
</feature>
<comment type="similarity">
    <text evidence="2">Belongs to the rad17/RAD24 family.</text>
</comment>
<keyword evidence="4" id="KW-0227">DNA damage</keyword>
<evidence type="ECO:0000256" key="1">
    <source>
        <dbReference type="ARBA" id="ARBA00004123"/>
    </source>
</evidence>
<dbReference type="GO" id="GO:0003689">
    <property type="term" value="F:DNA clamp loader activity"/>
    <property type="evidence" value="ECO:0007669"/>
    <property type="project" value="TreeGrafter"/>
</dbReference>
<dbReference type="Proteomes" id="UP000591131">
    <property type="component" value="Unassembled WGS sequence"/>
</dbReference>
<evidence type="ECO:0000256" key="7">
    <source>
        <dbReference type="ARBA" id="ARBA00023306"/>
    </source>
</evidence>
<evidence type="ECO:0000256" key="4">
    <source>
        <dbReference type="ARBA" id="ARBA00022763"/>
    </source>
</evidence>
<evidence type="ECO:0000256" key="2">
    <source>
        <dbReference type="ARBA" id="ARBA00006168"/>
    </source>
</evidence>
<dbReference type="GO" id="GO:0005524">
    <property type="term" value="F:ATP binding"/>
    <property type="evidence" value="ECO:0007669"/>
    <property type="project" value="UniProtKB-KW"/>
</dbReference>
<keyword evidence="3" id="KW-0547">Nucleotide-binding</keyword>
<dbReference type="AlphaFoldDB" id="A0A7J6N1Q6"/>
<keyword evidence="11" id="KW-1185">Reference proteome</keyword>
<feature type="region of interest" description="Disordered" evidence="8">
    <location>
        <begin position="93"/>
        <end position="122"/>
    </location>
</feature>
<feature type="compositionally biased region" description="Polar residues" evidence="8">
    <location>
        <begin position="1"/>
        <end position="11"/>
    </location>
</feature>
<dbReference type="GO" id="GO:0005634">
    <property type="term" value="C:nucleus"/>
    <property type="evidence" value="ECO:0007669"/>
    <property type="project" value="UniProtKB-SubCell"/>
</dbReference>
<sequence>MVGRKTSSTSQGRGVKRPRVSVSRSGSGVSRTPRFTKPLRPSVGKEPSSAASQESVVDICSSSEDEAKTGKRPAGGFWSEQFFRDLTLAPRIGNKASPPVTRALASAKPKDGAARRSPPAVSSTPVLVVAKERKSELAVALQSQNAVVLLYGPPGCGKSFLLHAVCEELGLSVTEYRSRGWVRGYEDRNSTLRFIRTPLRQGVKLIRDSAIDLISTRQSYDAVVAFEKDTIEALSLVTGRVVISTTNYRLLDKLRQSLSTQQLKVVTFRPLPVAGIRKILRSKLYAMGCPFVSTTLTDSLAAESRGDARFALNQLEAATAGSVSSAGYGGCLKDNSFDYFHALGKVLYCKRIDPDAPDKPPSQLPPVKLVSKMDRLPPYFDVEELCCMPEWENNDTVVNLLHENYIDFYGDIGDLAECSSRLSTLDAYRSGSYRTWRSTSSTDSNVGINFVSSWACRAVMDSNCHPVSPSKNRLHQFRPERRTEDRARTSFLIHLSYLISPSCRSPMSSASMILPFTDLCLRATFGKWPPLPGRTLEMIHSLANQSACTHPWRSYEDEKIESPSAPEDLLLDPINENFDDDPVNPPGDFLDENEWNDLTEEDLQAIEAAAVASNLATE</sequence>